<dbReference type="SUPFAM" id="SSF52540">
    <property type="entry name" value="P-loop containing nucleoside triphosphate hydrolases"/>
    <property type="match status" value="1"/>
</dbReference>
<name>A0ABY5UMR5_9GAMM</name>
<evidence type="ECO:0000313" key="2">
    <source>
        <dbReference type="Proteomes" id="UP001057860"/>
    </source>
</evidence>
<proteinExistence type="predicted"/>
<gene>
    <name evidence="1" type="ORF">N0H69_19205</name>
</gene>
<dbReference type="RefSeq" id="WP_050151489.1">
    <property type="nucleotide sequence ID" value="NZ_CP104006.1"/>
</dbReference>
<dbReference type="Gene3D" id="3.40.50.300">
    <property type="entry name" value="P-loop containing nucleotide triphosphate hydrolases"/>
    <property type="match status" value="1"/>
</dbReference>
<dbReference type="InterPro" id="IPR027417">
    <property type="entry name" value="P-loop_NTPase"/>
</dbReference>
<dbReference type="EMBL" id="CP104006">
    <property type="protein sequence ID" value="UWM44753.1"/>
    <property type="molecule type" value="Genomic_DNA"/>
</dbReference>
<dbReference type="GeneID" id="75142174"/>
<sequence length="753" mass="85901">MRTDYTHAENLKKLLNTIDPWAESPLWLNNLHKFIVEVHNADLETRSSVEFHQRLWTQNPVSNAAQGAIDVSKAIADEPFRLWVAEQSMEKLENKDTETCALWLHNFYQELLIRIRQFTTTTPYLLTMRTLAALWPRKFTTLSSFTPAYDIARVWFGSTDFTATRLQLALTDHMNDLLGKTGEDMTAVAARMALPWLALRSIRQSENPEQSEELGKSGDIILQHRPAEQRRKGLTSLTGGISTIKSVLYFLETPKTRNDLIDFLQEEFPDSKNSTLSTIISILSNEFFVIEKDGDQFTLSSRGAAFLRTQDPQELIPVMITHILGVDHVLLAMRDESKSFIQLLALLRKVHAGWTSETVPRSILSWLIQLGLVKKDDQKAYNLTEEGNVWSNRITWQPEYLPQVPVIETDLQPDGVSAEFDVYALDISAIVNDVVKDSAFQLWQVEQLHLGLWSNKQRHFAILAGLSGSGKTQLALRYAQALGSHHSGSTFDDDKKTWFIQAVLPGWYDPSPLLGYINPLRPESYTRTPLLNFLLEAANTPDKPFVIILDEMNLSHPEHYFAPFLSAMESGSPLMLHSEGDMFDGVPARMRYPSNVAFIGTLNMDETTHGLSDKVLDRAWTMEFWDINLDDFPSWTKYGLTNDEQSHVRRVLEALLGHLQPERLHFGWRTIEDVLSYVSLARQSDSFRLENTLDDVIYARVLPKLRGSDSDRLRQLLAECHSSCEAFRLIRCARKIASLTADLENAGMMRFWR</sequence>
<dbReference type="Proteomes" id="UP001057860">
    <property type="component" value="Chromosome"/>
</dbReference>
<evidence type="ECO:0000313" key="1">
    <source>
        <dbReference type="EMBL" id="UWM44753.1"/>
    </source>
</evidence>
<protein>
    <recommendedName>
        <fullName evidence="3">Restriction endonuclease</fullName>
    </recommendedName>
</protein>
<accession>A0ABY5UMR5</accession>
<organism evidence="1 2">
    <name type="scientific">Yersinia alsatica</name>
    <dbReference type="NCBI Taxonomy" id="2890317"/>
    <lineage>
        <taxon>Bacteria</taxon>
        <taxon>Pseudomonadati</taxon>
        <taxon>Pseudomonadota</taxon>
        <taxon>Gammaproteobacteria</taxon>
        <taxon>Enterobacterales</taxon>
        <taxon>Yersiniaceae</taxon>
        <taxon>Yersinia</taxon>
    </lineage>
</organism>
<keyword evidence="2" id="KW-1185">Reference proteome</keyword>
<evidence type="ECO:0008006" key="3">
    <source>
        <dbReference type="Google" id="ProtNLM"/>
    </source>
</evidence>
<reference evidence="1" key="1">
    <citation type="submission" date="2022-08" db="EMBL/GenBank/DDBJ databases">
        <authorList>
            <person name="Bogun A."/>
            <person name="Kislichkina A."/>
            <person name="Solomentsev V."/>
            <person name="Skryabin Y."/>
            <person name="Sizova A."/>
            <person name="Platonov M."/>
            <person name="Dentovskaya S."/>
        </authorList>
    </citation>
    <scope>NUCLEOTIDE SEQUENCE</scope>
    <source>
        <strain evidence="1">SCPM-O-B-7604</strain>
    </source>
</reference>